<dbReference type="Pfam" id="PF13649">
    <property type="entry name" value="Methyltransf_25"/>
    <property type="match status" value="1"/>
</dbReference>
<keyword evidence="1" id="KW-0489">Methyltransferase</keyword>
<dbReference type="Proteomes" id="UP000309340">
    <property type="component" value="Unassembled WGS sequence"/>
</dbReference>
<proteinExistence type="predicted"/>
<comment type="caution">
    <text evidence="4">The sequence shown here is derived from an EMBL/GenBank/DDBJ whole genome shotgun (WGS) entry which is preliminary data.</text>
</comment>
<gene>
    <name evidence="4" type="ORF">B0A55_06566</name>
</gene>
<keyword evidence="5" id="KW-1185">Reference proteome</keyword>
<dbReference type="EMBL" id="NAJQ01000541">
    <property type="protein sequence ID" value="TKA67934.1"/>
    <property type="molecule type" value="Genomic_DNA"/>
</dbReference>
<evidence type="ECO:0000256" key="1">
    <source>
        <dbReference type="ARBA" id="ARBA00022603"/>
    </source>
</evidence>
<dbReference type="PANTHER" id="PTHR43861">
    <property type="entry name" value="TRANS-ACONITATE 2-METHYLTRANSFERASE-RELATED"/>
    <property type="match status" value="1"/>
</dbReference>
<protein>
    <recommendedName>
        <fullName evidence="3">Methyltransferase domain-containing protein</fullName>
    </recommendedName>
</protein>
<dbReference type="InterPro" id="IPR029063">
    <property type="entry name" value="SAM-dependent_MTases_sf"/>
</dbReference>
<reference evidence="4 5" key="1">
    <citation type="submission" date="2017-03" db="EMBL/GenBank/DDBJ databases">
        <title>Genomes of endolithic fungi from Antarctica.</title>
        <authorList>
            <person name="Coleine C."/>
            <person name="Masonjones S."/>
            <person name="Stajich J.E."/>
        </authorList>
    </citation>
    <scope>NUCLEOTIDE SEQUENCE [LARGE SCALE GENOMIC DNA]</scope>
    <source>
        <strain evidence="4 5">CCFEE 5184</strain>
    </source>
</reference>
<dbReference type="AlphaFoldDB" id="A0A4U0WW48"/>
<sequence>MASVPPKGQIYDSVASDYDIIWSVPAVKILFPMLDANLRRLGPWDGASALDLACGTGIGLREMKKLGATKLVGVDISREMLDVAKQTSPNDGFELHHADCSQPLDYLGLQQGSFDVIIAMWLLNYPEDRAQMAGMWQNIATYLKPDGKFVGIIQNQDTVHPSSMQGKWDAYGARETNVQPLPSGDGVRMHVEFNTEPKVEFDTLVLRKEILEEEARKAGLVDLHYVRPGEEAKGEIEGKGEAWWGELLGEYPNQLVIAMKA</sequence>
<keyword evidence="2" id="KW-0808">Transferase</keyword>
<evidence type="ECO:0000259" key="3">
    <source>
        <dbReference type="Pfam" id="PF13649"/>
    </source>
</evidence>
<organism evidence="4 5">
    <name type="scientific">Friedmanniomyces simplex</name>
    <dbReference type="NCBI Taxonomy" id="329884"/>
    <lineage>
        <taxon>Eukaryota</taxon>
        <taxon>Fungi</taxon>
        <taxon>Dikarya</taxon>
        <taxon>Ascomycota</taxon>
        <taxon>Pezizomycotina</taxon>
        <taxon>Dothideomycetes</taxon>
        <taxon>Dothideomycetidae</taxon>
        <taxon>Mycosphaerellales</taxon>
        <taxon>Teratosphaeriaceae</taxon>
        <taxon>Friedmanniomyces</taxon>
    </lineage>
</organism>
<evidence type="ECO:0000313" key="4">
    <source>
        <dbReference type="EMBL" id="TKA67934.1"/>
    </source>
</evidence>
<dbReference type="GO" id="GO:0008168">
    <property type="term" value="F:methyltransferase activity"/>
    <property type="evidence" value="ECO:0007669"/>
    <property type="project" value="UniProtKB-KW"/>
</dbReference>
<accession>A0A4U0WW48</accession>
<dbReference type="SUPFAM" id="SSF53335">
    <property type="entry name" value="S-adenosyl-L-methionine-dependent methyltransferases"/>
    <property type="match status" value="1"/>
</dbReference>
<name>A0A4U0WW48_9PEZI</name>
<feature type="domain" description="Methyltransferase" evidence="3">
    <location>
        <begin position="50"/>
        <end position="147"/>
    </location>
</feature>
<dbReference type="STRING" id="329884.A0A4U0WW48"/>
<evidence type="ECO:0000256" key="2">
    <source>
        <dbReference type="ARBA" id="ARBA00022679"/>
    </source>
</evidence>
<dbReference type="PANTHER" id="PTHR43861:SF1">
    <property type="entry name" value="TRANS-ACONITATE 2-METHYLTRANSFERASE"/>
    <property type="match status" value="1"/>
</dbReference>
<dbReference type="CDD" id="cd02440">
    <property type="entry name" value="AdoMet_MTases"/>
    <property type="match status" value="1"/>
</dbReference>
<dbReference type="GO" id="GO:0032259">
    <property type="term" value="P:methylation"/>
    <property type="evidence" value="ECO:0007669"/>
    <property type="project" value="UniProtKB-KW"/>
</dbReference>
<dbReference type="InterPro" id="IPR041698">
    <property type="entry name" value="Methyltransf_25"/>
</dbReference>
<dbReference type="Gene3D" id="3.40.50.150">
    <property type="entry name" value="Vaccinia Virus protein VP39"/>
    <property type="match status" value="1"/>
</dbReference>
<dbReference type="OrthoDB" id="3647at2759"/>
<evidence type="ECO:0000313" key="5">
    <source>
        <dbReference type="Proteomes" id="UP000309340"/>
    </source>
</evidence>